<dbReference type="InterPro" id="IPR036908">
    <property type="entry name" value="RlpA-like_sf"/>
</dbReference>
<organism evidence="1 2">
    <name type="scientific">Armillaria luteobubalina</name>
    <dbReference type="NCBI Taxonomy" id="153913"/>
    <lineage>
        <taxon>Eukaryota</taxon>
        <taxon>Fungi</taxon>
        <taxon>Dikarya</taxon>
        <taxon>Basidiomycota</taxon>
        <taxon>Agaricomycotina</taxon>
        <taxon>Agaricomycetes</taxon>
        <taxon>Agaricomycetidae</taxon>
        <taxon>Agaricales</taxon>
        <taxon>Marasmiineae</taxon>
        <taxon>Physalacriaceae</taxon>
        <taxon>Armillaria</taxon>
    </lineage>
</organism>
<keyword evidence="2" id="KW-1185">Reference proteome</keyword>
<evidence type="ECO:0008006" key="3">
    <source>
        <dbReference type="Google" id="ProtNLM"/>
    </source>
</evidence>
<evidence type="ECO:0000313" key="1">
    <source>
        <dbReference type="EMBL" id="KAK0497499.1"/>
    </source>
</evidence>
<reference evidence="1" key="1">
    <citation type="submission" date="2023-06" db="EMBL/GenBank/DDBJ databases">
        <authorList>
            <consortium name="Lawrence Berkeley National Laboratory"/>
            <person name="Ahrendt S."/>
            <person name="Sahu N."/>
            <person name="Indic B."/>
            <person name="Wong-Bajracharya J."/>
            <person name="Merenyi Z."/>
            <person name="Ke H.-M."/>
            <person name="Monk M."/>
            <person name="Kocsube S."/>
            <person name="Drula E."/>
            <person name="Lipzen A."/>
            <person name="Balint B."/>
            <person name="Henrissat B."/>
            <person name="Andreopoulos B."/>
            <person name="Martin F.M."/>
            <person name="Harder C.B."/>
            <person name="Rigling D."/>
            <person name="Ford K.L."/>
            <person name="Foster G.D."/>
            <person name="Pangilinan J."/>
            <person name="Papanicolaou A."/>
            <person name="Barry K."/>
            <person name="LaButti K."/>
            <person name="Viragh M."/>
            <person name="Koriabine M."/>
            <person name="Yan M."/>
            <person name="Riley R."/>
            <person name="Champramary S."/>
            <person name="Plett K.L."/>
            <person name="Tsai I.J."/>
            <person name="Slot J."/>
            <person name="Sipos G."/>
            <person name="Plett J."/>
            <person name="Nagy L.G."/>
            <person name="Grigoriev I.V."/>
        </authorList>
    </citation>
    <scope>NUCLEOTIDE SEQUENCE</scope>
    <source>
        <strain evidence="1">HWK02</strain>
    </source>
</reference>
<dbReference type="SUPFAM" id="SSF50685">
    <property type="entry name" value="Barwin-like endoglucanases"/>
    <property type="match status" value="1"/>
</dbReference>
<feature type="non-terminal residue" evidence="1">
    <location>
        <position position="1"/>
    </location>
</feature>
<gene>
    <name evidence="1" type="ORF">EDD18DRAFT_1073020</name>
</gene>
<dbReference type="EMBL" id="JAUEPU010000013">
    <property type="protein sequence ID" value="KAK0497499.1"/>
    <property type="molecule type" value="Genomic_DNA"/>
</dbReference>
<dbReference type="Gene3D" id="2.40.40.10">
    <property type="entry name" value="RlpA-like domain"/>
    <property type="match status" value="1"/>
</dbReference>
<dbReference type="CDD" id="cd22191">
    <property type="entry name" value="DPBB_RlpA_EXP_N-like"/>
    <property type="match status" value="1"/>
</dbReference>
<dbReference type="Proteomes" id="UP001175228">
    <property type="component" value="Unassembled WGS sequence"/>
</dbReference>
<proteinExistence type="predicted"/>
<protein>
    <recommendedName>
        <fullName evidence="3">Expansin-like EG45 domain-containing protein</fullName>
    </recommendedName>
</protein>
<sequence length="92" mass="9604">SNTGACGVITDSNGVWLSTSLYGGGSHCGESIQVKCCLTCCFPGSRLMHTSSDNGRTVMVKVSVNGIGLAADVFQQLGSLDKGIIPVTWNYM</sequence>
<comment type="caution">
    <text evidence="1">The sequence shown here is derived from an EMBL/GenBank/DDBJ whole genome shotgun (WGS) entry which is preliminary data.</text>
</comment>
<evidence type="ECO:0000313" key="2">
    <source>
        <dbReference type="Proteomes" id="UP001175228"/>
    </source>
</evidence>
<name>A0AA39Q810_9AGAR</name>
<accession>A0AA39Q810</accession>
<dbReference type="AlphaFoldDB" id="A0AA39Q810"/>